<dbReference type="Gene3D" id="2.40.50.100">
    <property type="match status" value="1"/>
</dbReference>
<evidence type="ECO:0000259" key="5">
    <source>
        <dbReference type="Pfam" id="PF25990"/>
    </source>
</evidence>
<keyword evidence="7" id="KW-1185">Reference proteome</keyword>
<feature type="domain" description="YknX-like beta-barrel" evidence="5">
    <location>
        <begin position="134"/>
        <end position="205"/>
    </location>
</feature>
<evidence type="ECO:0000256" key="3">
    <source>
        <dbReference type="SAM" id="MobiDB-lite"/>
    </source>
</evidence>
<feature type="region of interest" description="Disordered" evidence="3">
    <location>
        <begin position="276"/>
        <end position="325"/>
    </location>
</feature>
<evidence type="ECO:0000256" key="2">
    <source>
        <dbReference type="ARBA" id="ARBA00023054"/>
    </source>
</evidence>
<dbReference type="GO" id="GO:0030313">
    <property type="term" value="C:cell envelope"/>
    <property type="evidence" value="ECO:0007669"/>
    <property type="project" value="UniProtKB-SubCell"/>
</dbReference>
<dbReference type="STRING" id="264697.ABE28_023460"/>
<keyword evidence="2" id="KW-0175">Coiled coil</keyword>
<protein>
    <recommendedName>
        <fullName evidence="8">Efflux transporter periplasmic adaptor subunit</fullName>
    </recommendedName>
</protein>
<dbReference type="OrthoDB" id="2023301at2"/>
<dbReference type="Gene3D" id="2.40.420.20">
    <property type="match status" value="1"/>
</dbReference>
<feature type="compositionally biased region" description="Gly residues" evidence="3">
    <location>
        <begin position="307"/>
        <end position="325"/>
    </location>
</feature>
<dbReference type="Gene3D" id="2.40.30.170">
    <property type="match status" value="1"/>
</dbReference>
<comment type="subcellular location">
    <subcellularLocation>
        <location evidence="1">Cell envelope</location>
    </subcellularLocation>
</comment>
<dbReference type="Pfam" id="PF25990">
    <property type="entry name" value="Beta-barrel_YknX"/>
    <property type="match status" value="1"/>
</dbReference>
<feature type="domain" description="Multidrug resistance protein MdtA-like C-terminal permuted SH3" evidence="4">
    <location>
        <begin position="212"/>
        <end position="270"/>
    </location>
</feature>
<feature type="compositionally biased region" description="Gly residues" evidence="3">
    <location>
        <begin position="282"/>
        <end position="300"/>
    </location>
</feature>
<dbReference type="InterPro" id="IPR050465">
    <property type="entry name" value="UPF0194_transport"/>
</dbReference>
<accession>A0A1B3XVS1</accession>
<dbReference type="EMBL" id="CP017080">
    <property type="protein sequence ID" value="AOH57315.1"/>
    <property type="molecule type" value="Genomic_DNA"/>
</dbReference>
<reference evidence="6 7" key="1">
    <citation type="submission" date="2016-08" db="EMBL/GenBank/DDBJ databases">
        <title>Complete genome sequence of Bacillus muralis G25-68, a strain with toxicity to nematodes.</title>
        <authorList>
            <person name="Zheng Z."/>
        </authorList>
    </citation>
    <scope>NUCLEOTIDE SEQUENCE [LARGE SCALE GENOMIC DNA]</scope>
    <source>
        <strain evidence="6 7">G25-68</strain>
    </source>
</reference>
<name>A0A1B3XVS1_9BACI</name>
<evidence type="ECO:0000256" key="1">
    <source>
        <dbReference type="ARBA" id="ARBA00004196"/>
    </source>
</evidence>
<evidence type="ECO:0000259" key="4">
    <source>
        <dbReference type="Pfam" id="PF25967"/>
    </source>
</evidence>
<dbReference type="InterPro" id="IPR058636">
    <property type="entry name" value="Beta-barrel_YknX"/>
</dbReference>
<dbReference type="RefSeq" id="WP_064467009.1">
    <property type="nucleotide sequence ID" value="NZ_JBCNGE010000005.1"/>
</dbReference>
<evidence type="ECO:0000313" key="6">
    <source>
        <dbReference type="EMBL" id="AOH57315.1"/>
    </source>
</evidence>
<dbReference type="Pfam" id="PF25967">
    <property type="entry name" value="RND-MFP_C"/>
    <property type="match status" value="1"/>
</dbReference>
<dbReference type="AlphaFoldDB" id="A0A1B3XVS1"/>
<gene>
    <name evidence="6" type="ORF">ABE28_023460</name>
</gene>
<sequence length="325" mass="33939">MRKWIMLSTVLVLAIGGSVWFFMKEKAEPAVAKSVTAKVEKGDLEVQISGSGSVAAINSEDITSSATAEVDEVLVEKNELVEKGDELITFTDGSDPITAPFDGTVTTLDVEAGDRISGSDVVAHVTDYKKLKTTVSVDELDIPSVKKGQTVDIKASAFEDETFTGKVTTVAKEGTYENGVSSFDVTIQIDKPRNIKIGMSTEVSILTNDAKDALYVPIEAVQMDGDKKYVNVQQAGATEEDSSSKTLVETGINNDRYIEITSGLEEGQEVSLPITISNESGTGSGFNGMRGGQGGGGMPNGGEMKMPGGGGMPSSGGMPSGGGGQ</sequence>
<dbReference type="SUPFAM" id="SSF51230">
    <property type="entry name" value="Single hybrid motif"/>
    <property type="match status" value="1"/>
</dbReference>
<dbReference type="KEGG" id="bmur:ABE28_023460"/>
<evidence type="ECO:0000313" key="7">
    <source>
        <dbReference type="Proteomes" id="UP000077926"/>
    </source>
</evidence>
<proteinExistence type="predicted"/>
<dbReference type="PANTHER" id="PTHR32347">
    <property type="entry name" value="EFFLUX SYSTEM COMPONENT YKNX-RELATED"/>
    <property type="match status" value="1"/>
</dbReference>
<organism evidence="6 7">
    <name type="scientific">Peribacillus muralis</name>
    <dbReference type="NCBI Taxonomy" id="264697"/>
    <lineage>
        <taxon>Bacteria</taxon>
        <taxon>Bacillati</taxon>
        <taxon>Bacillota</taxon>
        <taxon>Bacilli</taxon>
        <taxon>Bacillales</taxon>
        <taxon>Bacillaceae</taxon>
        <taxon>Peribacillus</taxon>
    </lineage>
</organism>
<dbReference type="InterPro" id="IPR058627">
    <property type="entry name" value="MdtA-like_C"/>
</dbReference>
<evidence type="ECO:0008006" key="8">
    <source>
        <dbReference type="Google" id="ProtNLM"/>
    </source>
</evidence>
<dbReference type="Proteomes" id="UP000077926">
    <property type="component" value="Chromosome"/>
</dbReference>
<dbReference type="InterPro" id="IPR011053">
    <property type="entry name" value="Single_hybrid_motif"/>
</dbReference>